<evidence type="ECO:0000313" key="2">
    <source>
        <dbReference type="EMBL" id="GFN82351.1"/>
    </source>
</evidence>
<keyword evidence="3" id="KW-1185">Reference proteome</keyword>
<organism evidence="2 3">
    <name type="scientific">Plakobranchus ocellatus</name>
    <dbReference type="NCBI Taxonomy" id="259542"/>
    <lineage>
        <taxon>Eukaryota</taxon>
        <taxon>Metazoa</taxon>
        <taxon>Spiralia</taxon>
        <taxon>Lophotrochozoa</taxon>
        <taxon>Mollusca</taxon>
        <taxon>Gastropoda</taxon>
        <taxon>Heterobranchia</taxon>
        <taxon>Euthyneura</taxon>
        <taxon>Panpulmonata</taxon>
        <taxon>Sacoglossa</taxon>
        <taxon>Placobranchoidea</taxon>
        <taxon>Plakobranchidae</taxon>
        <taxon>Plakobranchus</taxon>
    </lineage>
</organism>
<proteinExistence type="predicted"/>
<dbReference type="Proteomes" id="UP000735302">
    <property type="component" value="Unassembled WGS sequence"/>
</dbReference>
<name>A0AAV3YHM9_9GAST</name>
<keyword evidence="2" id="KW-0418">Kinase</keyword>
<dbReference type="AlphaFoldDB" id="A0AAV3YHM9"/>
<evidence type="ECO:0000256" key="1">
    <source>
        <dbReference type="SAM" id="MobiDB-lite"/>
    </source>
</evidence>
<dbReference type="GO" id="GO:0016301">
    <property type="term" value="F:kinase activity"/>
    <property type="evidence" value="ECO:0007669"/>
    <property type="project" value="UniProtKB-KW"/>
</dbReference>
<sequence length="86" mass="9830">MLAKRRREKSASSCSSSEQIQTKTLYRIFRGSKGDARGKQIRFSTNVIQILYQYLLMSQCMAQSNRSVVLKQSAVVYDFSLIIKTS</sequence>
<keyword evidence="2" id="KW-0675">Receptor</keyword>
<feature type="region of interest" description="Disordered" evidence="1">
    <location>
        <begin position="1"/>
        <end position="20"/>
    </location>
</feature>
<comment type="caution">
    <text evidence="2">The sequence shown here is derived from an EMBL/GenBank/DDBJ whole genome shotgun (WGS) entry which is preliminary data.</text>
</comment>
<keyword evidence="2" id="KW-0808">Transferase</keyword>
<evidence type="ECO:0000313" key="3">
    <source>
        <dbReference type="Proteomes" id="UP000735302"/>
    </source>
</evidence>
<reference evidence="2 3" key="1">
    <citation type="journal article" date="2021" name="Elife">
        <title>Chloroplast acquisition without the gene transfer in kleptoplastic sea slugs, Plakobranchus ocellatus.</title>
        <authorList>
            <person name="Maeda T."/>
            <person name="Takahashi S."/>
            <person name="Yoshida T."/>
            <person name="Shimamura S."/>
            <person name="Takaki Y."/>
            <person name="Nagai Y."/>
            <person name="Toyoda A."/>
            <person name="Suzuki Y."/>
            <person name="Arimoto A."/>
            <person name="Ishii H."/>
            <person name="Satoh N."/>
            <person name="Nishiyama T."/>
            <person name="Hasebe M."/>
            <person name="Maruyama T."/>
            <person name="Minagawa J."/>
            <person name="Obokata J."/>
            <person name="Shigenobu S."/>
        </authorList>
    </citation>
    <scope>NUCLEOTIDE SEQUENCE [LARGE SCALE GENOMIC DNA]</scope>
</reference>
<gene>
    <name evidence="2" type="ORF">PoB_000885700</name>
</gene>
<protein>
    <submittedName>
        <fullName evidence="2">Tyrosine-protein kinase receptor</fullName>
    </submittedName>
</protein>
<dbReference type="EMBL" id="BLXT01000977">
    <property type="protein sequence ID" value="GFN82351.1"/>
    <property type="molecule type" value="Genomic_DNA"/>
</dbReference>
<accession>A0AAV3YHM9</accession>